<dbReference type="Gene3D" id="3.40.50.200">
    <property type="entry name" value="Peptidase S8/S53 domain"/>
    <property type="match status" value="1"/>
</dbReference>
<comment type="similarity">
    <text evidence="1 6">Belongs to the peptidase S8 family.</text>
</comment>
<evidence type="ECO:0000313" key="10">
    <source>
        <dbReference type="EMBL" id="MBT2186429.1"/>
    </source>
</evidence>
<dbReference type="PROSITE" id="PS00138">
    <property type="entry name" value="SUBTILASE_SER"/>
    <property type="match status" value="1"/>
</dbReference>
<evidence type="ECO:0000256" key="3">
    <source>
        <dbReference type="ARBA" id="ARBA00022729"/>
    </source>
</evidence>
<dbReference type="InterPro" id="IPR036852">
    <property type="entry name" value="Peptidase_S8/S53_dom_sf"/>
</dbReference>
<dbReference type="PANTHER" id="PTHR43806">
    <property type="entry name" value="PEPTIDASE S8"/>
    <property type="match status" value="1"/>
</dbReference>
<dbReference type="PROSITE" id="PS51257">
    <property type="entry name" value="PROKAR_LIPOPROTEIN"/>
    <property type="match status" value="1"/>
</dbReference>
<keyword evidence="5 6" id="KW-0720">Serine protease</keyword>
<dbReference type="AlphaFoldDB" id="A0A9X1DAL4"/>
<dbReference type="PANTHER" id="PTHR43806:SF11">
    <property type="entry name" value="CEREVISIN-RELATED"/>
    <property type="match status" value="1"/>
</dbReference>
<evidence type="ECO:0000256" key="5">
    <source>
        <dbReference type="ARBA" id="ARBA00022825"/>
    </source>
</evidence>
<dbReference type="CDD" id="cd04848">
    <property type="entry name" value="Peptidases_S8_Autotransporter_serine_protease_like"/>
    <property type="match status" value="1"/>
</dbReference>
<dbReference type="InterPro" id="IPR015500">
    <property type="entry name" value="Peptidase_S8_subtilisin-rel"/>
</dbReference>
<evidence type="ECO:0000256" key="4">
    <source>
        <dbReference type="ARBA" id="ARBA00022801"/>
    </source>
</evidence>
<dbReference type="InterPro" id="IPR023828">
    <property type="entry name" value="Peptidase_S8_Ser-AS"/>
</dbReference>
<evidence type="ECO:0000256" key="7">
    <source>
        <dbReference type="SAM" id="MobiDB-lite"/>
    </source>
</evidence>
<dbReference type="RefSeq" id="WP_214622169.1">
    <property type="nucleotide sequence ID" value="NZ_JAHGAW010000003.1"/>
</dbReference>
<keyword evidence="11" id="KW-1185">Reference proteome</keyword>
<feature type="signal peptide" evidence="8">
    <location>
        <begin position="1"/>
        <end position="21"/>
    </location>
</feature>
<evidence type="ECO:0000256" key="2">
    <source>
        <dbReference type="ARBA" id="ARBA00022670"/>
    </source>
</evidence>
<dbReference type="GO" id="GO:0006508">
    <property type="term" value="P:proteolysis"/>
    <property type="evidence" value="ECO:0007669"/>
    <property type="project" value="UniProtKB-KW"/>
</dbReference>
<evidence type="ECO:0000259" key="9">
    <source>
        <dbReference type="Pfam" id="PF00082"/>
    </source>
</evidence>
<dbReference type="EMBL" id="JAHGAW010000003">
    <property type="protein sequence ID" value="MBT2186429.1"/>
    <property type="molecule type" value="Genomic_DNA"/>
</dbReference>
<keyword evidence="4 6" id="KW-0378">Hydrolase</keyword>
<protein>
    <submittedName>
        <fullName evidence="10">S8 family serine peptidase</fullName>
    </submittedName>
</protein>
<evidence type="ECO:0000256" key="8">
    <source>
        <dbReference type="SAM" id="SignalP"/>
    </source>
</evidence>
<feature type="compositionally biased region" description="Pro residues" evidence="7">
    <location>
        <begin position="31"/>
        <end position="50"/>
    </location>
</feature>
<gene>
    <name evidence="10" type="ORF">KK488_05650</name>
</gene>
<dbReference type="PROSITE" id="PS51892">
    <property type="entry name" value="SUBTILASE"/>
    <property type="match status" value="1"/>
</dbReference>
<keyword evidence="2 6" id="KW-0645">Protease</keyword>
<dbReference type="InterPro" id="IPR050131">
    <property type="entry name" value="Peptidase_S8_subtilisin-like"/>
</dbReference>
<name>A0A9X1DAL4_9SPHN</name>
<feature type="chain" id="PRO_5040750431" evidence="8">
    <location>
        <begin position="22"/>
        <end position="762"/>
    </location>
</feature>
<organism evidence="10 11">
    <name type="scientific">Sphingobium nicotianae</name>
    <dbReference type="NCBI Taxonomy" id="2782607"/>
    <lineage>
        <taxon>Bacteria</taxon>
        <taxon>Pseudomonadati</taxon>
        <taxon>Pseudomonadota</taxon>
        <taxon>Alphaproteobacteria</taxon>
        <taxon>Sphingomonadales</taxon>
        <taxon>Sphingomonadaceae</taxon>
        <taxon>Sphingobium</taxon>
    </lineage>
</organism>
<evidence type="ECO:0000313" key="11">
    <source>
        <dbReference type="Proteomes" id="UP001138757"/>
    </source>
</evidence>
<evidence type="ECO:0000256" key="6">
    <source>
        <dbReference type="PROSITE-ProRule" id="PRU01240"/>
    </source>
</evidence>
<keyword evidence="3 8" id="KW-0732">Signal</keyword>
<dbReference type="Pfam" id="PF00082">
    <property type="entry name" value="Peptidase_S8"/>
    <property type="match status" value="1"/>
</dbReference>
<accession>A0A9X1DAL4</accession>
<feature type="active site" description="Charge relay system" evidence="6">
    <location>
        <position position="297"/>
    </location>
</feature>
<dbReference type="PRINTS" id="PR00723">
    <property type="entry name" value="SUBTILISIN"/>
</dbReference>
<dbReference type="InterPro" id="IPR034061">
    <property type="entry name" value="Peptidases_S8_Autotransporter"/>
</dbReference>
<sequence length="762" mass="78084">MTCRTGICALSALTLALSACGGDGGVSSTPTPTPAPTATPTPLPTPTPTPPANYDTAEYRRSNGLSYHHAITAYQAGANGEGITVGIVDSGLSDPAGELAGRISPLSRDFAGNADYSDANGHGTAVANVIAAARNDQHIMGVAWGSTVLALRTEDRSNCDPDGCVHPLAAIASAIDYAWQHGARVVNVSLGGGAASAQVLQAVSRATAAGTIIVVVAGNNPAGEAPLVVPDGFAQSFADPTYSHGLVIIASSVNSNDTVSSFSAGVQGFEHVSLAALGNGVLTLNQNGEEFLYSGTSFAAPQISGAIALLAQAFPNLTSKQIVDLLLSTARDVGAPGADARYGMGILDIAAAFAPKGTLSLAGTGVALAQSTTSALSAPMGDARAAALSAVALDQMQRAYRVDLTPDFRRPGLVRSLTGVLDVSQRHVDVGTSTLRLALSIAPGNGGVPLAGPLALTTQDATQARLLGGTIMARLSPAASVMLGLRTGLASMEHRFSDRPAPSFIMARHGFDAGQSDMRAISALALSQSLAPGLDLTTGFESGDMTGFTRRTATPDGLPNRAAPYHAISMTLGLERRAFGLTAGLTLLDEPASALGARFSPTLGAQSARSLFARLGATIEPGAGITLTANWQRGWTRAAAGGALRHGGSLASQSWSADLARPGVFVPGDLVGLRISQPLRVTASRFDLTLPDAWDWESGIATDHIVPLDLTPSGRQRDYELSYGRGIGPGWLGANLFLRKQSGNIADMPDDLGMALRWSIGF</sequence>
<feature type="active site" description="Charge relay system" evidence="6">
    <location>
        <position position="122"/>
    </location>
</feature>
<dbReference type="InterPro" id="IPR000209">
    <property type="entry name" value="Peptidase_S8/S53_dom"/>
</dbReference>
<dbReference type="Proteomes" id="UP001138757">
    <property type="component" value="Unassembled WGS sequence"/>
</dbReference>
<feature type="domain" description="Peptidase S8/S53" evidence="9">
    <location>
        <begin position="80"/>
        <end position="345"/>
    </location>
</feature>
<reference evidence="10" key="1">
    <citation type="submission" date="2021-05" db="EMBL/GenBank/DDBJ databases">
        <title>Genome of Sphingobium sp. strain.</title>
        <authorList>
            <person name="Fan R."/>
        </authorList>
    </citation>
    <scope>NUCLEOTIDE SEQUENCE</scope>
    <source>
        <strain evidence="10">H33</strain>
    </source>
</reference>
<feature type="region of interest" description="Disordered" evidence="7">
    <location>
        <begin position="23"/>
        <end position="50"/>
    </location>
</feature>
<dbReference type="GO" id="GO:0004252">
    <property type="term" value="F:serine-type endopeptidase activity"/>
    <property type="evidence" value="ECO:0007669"/>
    <property type="project" value="UniProtKB-UniRule"/>
</dbReference>
<evidence type="ECO:0000256" key="1">
    <source>
        <dbReference type="ARBA" id="ARBA00011073"/>
    </source>
</evidence>
<comment type="caution">
    <text evidence="10">The sequence shown here is derived from an EMBL/GenBank/DDBJ whole genome shotgun (WGS) entry which is preliminary data.</text>
</comment>
<dbReference type="SUPFAM" id="SSF52743">
    <property type="entry name" value="Subtilisin-like"/>
    <property type="match status" value="1"/>
</dbReference>
<proteinExistence type="inferred from homology"/>
<feature type="active site" description="Charge relay system" evidence="6">
    <location>
        <position position="89"/>
    </location>
</feature>